<keyword evidence="3" id="KW-0812">Transmembrane</keyword>
<evidence type="ECO:0000256" key="2">
    <source>
        <dbReference type="SAM" id="MobiDB-lite"/>
    </source>
</evidence>
<evidence type="ECO:0000256" key="1">
    <source>
        <dbReference type="ARBA" id="ARBA00022837"/>
    </source>
</evidence>
<dbReference type="InterPro" id="IPR011992">
    <property type="entry name" value="EF-hand-dom_pair"/>
</dbReference>
<feature type="transmembrane region" description="Helical" evidence="3">
    <location>
        <begin position="179"/>
        <end position="199"/>
    </location>
</feature>
<evidence type="ECO:0000313" key="5">
    <source>
        <dbReference type="EMBL" id="KAK6926570.1"/>
    </source>
</evidence>
<dbReference type="SMART" id="SM00054">
    <property type="entry name" value="EFh"/>
    <property type="match status" value="2"/>
</dbReference>
<dbReference type="InterPro" id="IPR044590">
    <property type="entry name" value="CML48/49/50"/>
</dbReference>
<dbReference type="Gene3D" id="1.10.238.10">
    <property type="entry name" value="EF-hand"/>
    <property type="match status" value="2"/>
</dbReference>
<evidence type="ECO:0000259" key="4">
    <source>
        <dbReference type="PROSITE" id="PS50222"/>
    </source>
</evidence>
<dbReference type="PROSITE" id="PS50222">
    <property type="entry name" value="EF_HAND_2"/>
    <property type="match status" value="2"/>
</dbReference>
<evidence type="ECO:0000256" key="3">
    <source>
        <dbReference type="SAM" id="Phobius"/>
    </source>
</evidence>
<feature type="compositionally biased region" description="Low complexity" evidence="2">
    <location>
        <begin position="41"/>
        <end position="51"/>
    </location>
</feature>
<name>A0AAN8V332_9MAGN</name>
<dbReference type="AlphaFoldDB" id="A0AAN8V332"/>
<feature type="compositionally biased region" description="Polar residues" evidence="2">
    <location>
        <begin position="52"/>
        <end position="63"/>
    </location>
</feature>
<dbReference type="SUPFAM" id="SSF47473">
    <property type="entry name" value="EF-hand"/>
    <property type="match status" value="1"/>
</dbReference>
<keyword evidence="3" id="KW-1133">Transmembrane helix</keyword>
<feature type="compositionally biased region" description="Polar residues" evidence="2">
    <location>
        <begin position="1"/>
        <end position="12"/>
    </location>
</feature>
<accession>A0AAN8V332</accession>
<keyword evidence="3" id="KW-0472">Membrane</keyword>
<dbReference type="InterPro" id="IPR018247">
    <property type="entry name" value="EF_Hand_1_Ca_BS"/>
</dbReference>
<reference evidence="5 6" key="1">
    <citation type="submission" date="2023-12" db="EMBL/GenBank/DDBJ databases">
        <title>A high-quality genome assembly for Dillenia turbinata (Dilleniales).</title>
        <authorList>
            <person name="Chanderbali A."/>
        </authorList>
    </citation>
    <scope>NUCLEOTIDE SEQUENCE [LARGE SCALE GENOMIC DNA]</scope>
    <source>
        <strain evidence="5">LSX21</strain>
        <tissue evidence="5">Leaf</tissue>
    </source>
</reference>
<dbReference type="PROSITE" id="PS00018">
    <property type="entry name" value="EF_HAND_1"/>
    <property type="match status" value="2"/>
</dbReference>
<dbReference type="EMBL" id="JBAMMX010000015">
    <property type="protein sequence ID" value="KAK6926570.1"/>
    <property type="molecule type" value="Genomic_DNA"/>
</dbReference>
<dbReference type="Pfam" id="PF13202">
    <property type="entry name" value="EF-hand_5"/>
    <property type="match status" value="1"/>
</dbReference>
<dbReference type="PANTHER" id="PTHR46824">
    <property type="entry name" value="CALCIUM-BINDING PROTEIN CML48-RELATED"/>
    <property type="match status" value="1"/>
</dbReference>
<evidence type="ECO:0000313" key="6">
    <source>
        <dbReference type="Proteomes" id="UP001370490"/>
    </source>
</evidence>
<keyword evidence="1" id="KW-0106">Calcium</keyword>
<dbReference type="InterPro" id="IPR002048">
    <property type="entry name" value="EF_hand_dom"/>
</dbReference>
<proteinExistence type="predicted"/>
<feature type="region of interest" description="Disordered" evidence="2">
    <location>
        <begin position="1"/>
        <end position="63"/>
    </location>
</feature>
<feature type="domain" description="EF-hand" evidence="4">
    <location>
        <begin position="89"/>
        <end position="124"/>
    </location>
</feature>
<comment type="caution">
    <text evidence="5">The sequence shown here is derived from an EMBL/GenBank/DDBJ whole genome shotgun (WGS) entry which is preliminary data.</text>
</comment>
<dbReference type="GO" id="GO:0005509">
    <property type="term" value="F:calcium ion binding"/>
    <property type="evidence" value="ECO:0007669"/>
    <property type="project" value="InterPro"/>
</dbReference>
<feature type="compositionally biased region" description="Polar residues" evidence="2">
    <location>
        <begin position="22"/>
        <end position="40"/>
    </location>
</feature>
<organism evidence="5 6">
    <name type="scientific">Dillenia turbinata</name>
    <dbReference type="NCBI Taxonomy" id="194707"/>
    <lineage>
        <taxon>Eukaryota</taxon>
        <taxon>Viridiplantae</taxon>
        <taxon>Streptophyta</taxon>
        <taxon>Embryophyta</taxon>
        <taxon>Tracheophyta</taxon>
        <taxon>Spermatophyta</taxon>
        <taxon>Magnoliopsida</taxon>
        <taxon>eudicotyledons</taxon>
        <taxon>Gunneridae</taxon>
        <taxon>Pentapetalae</taxon>
        <taxon>Dilleniales</taxon>
        <taxon>Dilleniaceae</taxon>
        <taxon>Dillenia</taxon>
    </lineage>
</organism>
<protein>
    <submittedName>
        <fullName evidence="5">EF-hand domain</fullName>
    </submittedName>
</protein>
<gene>
    <name evidence="5" type="ORF">RJ641_008289</name>
</gene>
<keyword evidence="6" id="KW-1185">Reference proteome</keyword>
<feature type="domain" description="EF-hand" evidence="4">
    <location>
        <begin position="190"/>
        <end position="225"/>
    </location>
</feature>
<sequence>MSSFNYSSQSHAPSAPPLREPYTQQDSNHQPNHNIQTPPRYSSSSAAAYSSNQYMGQGHPSTQNYGSAGSYDYSSYGYSDGAGSGFPPGTHPDVIRSFTMVDRDRSGFIDEYELQQALSSGYQRFNIRTVRLLMFLFSNPSGSSRIGHAYSFDNLRASRIRCTVELSWSMANLSRKFCAYHAGVLTRVIYFAIFMQAIFDRYDRDRSGKIDPYELRDAFYSIGYAVPQSVLRVIMSKYDDGSGRGVQLNFDNFVECGMIIKGLTEKFKEKDTRGTGLATLSYETFMTMIIPFLVAD</sequence>
<dbReference type="Pfam" id="PF13405">
    <property type="entry name" value="EF-hand_6"/>
    <property type="match status" value="1"/>
</dbReference>
<dbReference type="Proteomes" id="UP001370490">
    <property type="component" value="Unassembled WGS sequence"/>
</dbReference>
<dbReference type="PANTHER" id="PTHR46824:SF2">
    <property type="entry name" value="CALCIUM-BINDING PROTEIN CML48-RELATED"/>
    <property type="match status" value="1"/>
</dbReference>